<evidence type="ECO:0000313" key="1">
    <source>
        <dbReference type="EMBL" id="CAG35676.1"/>
    </source>
</evidence>
<dbReference type="KEGG" id="dps:DP0947"/>
<dbReference type="InterPro" id="IPR014958">
    <property type="entry name" value="DGC"/>
</dbReference>
<dbReference type="eggNOG" id="COG4273">
    <property type="taxonomic scope" value="Bacteria"/>
</dbReference>
<sequence length="127" mass="13110">MLQTIPTCGCSCNSSASRLIFSCSGCHDVGDLSDRVARKMEKDGLGKMACLAGIGGRVSGLMMSAEAASAIVAIDGCALNCAQKTLSQAGFDRVTHLCLADLAFKIGGTEVTDEAIARVVQHVNDIS</sequence>
<dbReference type="RefSeq" id="WP_011188190.1">
    <property type="nucleotide sequence ID" value="NC_006138.1"/>
</dbReference>
<reference evidence="2" key="1">
    <citation type="journal article" date="2004" name="Environ. Microbiol.">
        <title>The genome of Desulfotalea psychrophila, a sulfate-reducing bacterium from permanently cold Arctic sediments.</title>
        <authorList>
            <person name="Rabus R."/>
            <person name="Ruepp A."/>
            <person name="Frickey T."/>
            <person name="Rattei T."/>
            <person name="Fartmann B."/>
            <person name="Stark M."/>
            <person name="Bauer M."/>
            <person name="Zibat A."/>
            <person name="Lombardot T."/>
            <person name="Becker I."/>
            <person name="Amann J."/>
            <person name="Gellner K."/>
            <person name="Teeling H."/>
            <person name="Leuschner W.D."/>
            <person name="Gloeckner F.-O."/>
            <person name="Lupas A.N."/>
            <person name="Amann R."/>
            <person name="Klenk H.-P."/>
        </authorList>
    </citation>
    <scope>NUCLEOTIDE SEQUENCE [LARGE SCALE GENOMIC DNA]</scope>
    <source>
        <strain evidence="2">DSM 12343 / LSv54</strain>
    </source>
</reference>
<dbReference type="STRING" id="177439.DP0947"/>
<proteinExistence type="predicted"/>
<accession>Q6APP8</accession>
<dbReference type="Proteomes" id="UP000000602">
    <property type="component" value="Chromosome"/>
</dbReference>
<dbReference type="OrthoDB" id="2111735at2"/>
<name>Q6APP8_DESPS</name>
<dbReference type="HOGENOM" id="CLU_143943_0_0_7"/>
<organism evidence="1 2">
    <name type="scientific">Desulfotalea psychrophila (strain LSv54 / DSM 12343)</name>
    <dbReference type="NCBI Taxonomy" id="177439"/>
    <lineage>
        <taxon>Bacteria</taxon>
        <taxon>Pseudomonadati</taxon>
        <taxon>Thermodesulfobacteriota</taxon>
        <taxon>Desulfobulbia</taxon>
        <taxon>Desulfobulbales</taxon>
        <taxon>Desulfocapsaceae</taxon>
        <taxon>Desulfotalea</taxon>
    </lineage>
</organism>
<dbReference type="AlphaFoldDB" id="Q6APP8"/>
<keyword evidence="2" id="KW-1185">Reference proteome</keyword>
<dbReference type="EMBL" id="CR522870">
    <property type="protein sequence ID" value="CAG35676.1"/>
    <property type="molecule type" value="Genomic_DNA"/>
</dbReference>
<gene>
    <name evidence="1" type="ordered locus">DP0947</name>
</gene>
<protein>
    <recommendedName>
        <fullName evidence="3">Zinc-binding protein</fullName>
    </recommendedName>
</protein>
<evidence type="ECO:0008006" key="3">
    <source>
        <dbReference type="Google" id="ProtNLM"/>
    </source>
</evidence>
<evidence type="ECO:0000313" key="2">
    <source>
        <dbReference type="Proteomes" id="UP000000602"/>
    </source>
</evidence>
<dbReference type="Pfam" id="PF08859">
    <property type="entry name" value="DGC"/>
    <property type="match status" value="1"/>
</dbReference>
<dbReference type="PIRSF" id="PIRSF037181">
    <property type="entry name" value="DGC"/>
    <property type="match status" value="1"/>
</dbReference>